<keyword evidence="2" id="KW-1185">Reference proteome</keyword>
<dbReference type="Proteomes" id="UP000807504">
    <property type="component" value="Unassembled WGS sequence"/>
</dbReference>
<name>A0A8T0FZW1_ARGBR</name>
<comment type="caution">
    <text evidence="1">The sequence shown here is derived from an EMBL/GenBank/DDBJ whole genome shotgun (WGS) entry which is preliminary data.</text>
</comment>
<dbReference type="EMBL" id="JABXBU010000001">
    <property type="protein sequence ID" value="KAF8795728.1"/>
    <property type="molecule type" value="Genomic_DNA"/>
</dbReference>
<organism evidence="1 2">
    <name type="scientific">Argiope bruennichi</name>
    <name type="common">Wasp spider</name>
    <name type="synonym">Aranea bruennichi</name>
    <dbReference type="NCBI Taxonomy" id="94029"/>
    <lineage>
        <taxon>Eukaryota</taxon>
        <taxon>Metazoa</taxon>
        <taxon>Ecdysozoa</taxon>
        <taxon>Arthropoda</taxon>
        <taxon>Chelicerata</taxon>
        <taxon>Arachnida</taxon>
        <taxon>Araneae</taxon>
        <taxon>Araneomorphae</taxon>
        <taxon>Entelegynae</taxon>
        <taxon>Araneoidea</taxon>
        <taxon>Araneidae</taxon>
        <taxon>Argiope</taxon>
    </lineage>
</organism>
<protein>
    <submittedName>
        <fullName evidence="1">Uncharacterized protein</fullName>
    </submittedName>
</protein>
<reference evidence="1" key="2">
    <citation type="submission" date="2020-06" db="EMBL/GenBank/DDBJ databases">
        <authorList>
            <person name="Sheffer M."/>
        </authorList>
    </citation>
    <scope>NUCLEOTIDE SEQUENCE</scope>
</reference>
<proteinExistence type="predicted"/>
<accession>A0A8T0FZW1</accession>
<evidence type="ECO:0000313" key="1">
    <source>
        <dbReference type="EMBL" id="KAF8795728.1"/>
    </source>
</evidence>
<gene>
    <name evidence="1" type="ORF">HNY73_000195</name>
</gene>
<dbReference type="AlphaFoldDB" id="A0A8T0FZW1"/>
<evidence type="ECO:0000313" key="2">
    <source>
        <dbReference type="Proteomes" id="UP000807504"/>
    </source>
</evidence>
<reference evidence="1" key="1">
    <citation type="journal article" date="2020" name="bioRxiv">
        <title>Chromosome-level reference genome of the European wasp spider Argiope bruennichi: a resource for studies on range expansion and evolutionary adaptation.</title>
        <authorList>
            <person name="Sheffer M.M."/>
            <person name="Hoppe A."/>
            <person name="Krehenwinkel H."/>
            <person name="Uhl G."/>
            <person name="Kuss A.W."/>
            <person name="Jensen L."/>
            <person name="Jensen C."/>
            <person name="Gillespie R.G."/>
            <person name="Hoff K.J."/>
            <person name="Prost S."/>
        </authorList>
    </citation>
    <scope>NUCLEOTIDE SEQUENCE</scope>
</reference>
<sequence>MLNVVETNPTNSDATIQVHESSTCDKEKTKTPLLGKPNLVSKLQSKEGLSSDALQITIPFPISYEQALNWSILEENVYRGFLYLQQLQNREGDVHEASLASELSAMREMQQSPRSSQGLRRKFTLFLAEHL</sequence>